<dbReference type="PANTHER" id="PTHR32438:SF5">
    <property type="entry name" value="4-ALPHA-GLUCANOTRANSFERASE DPE1, CHLOROPLASTIC_AMYLOPLASTIC"/>
    <property type="match status" value="1"/>
</dbReference>
<organism evidence="11 12">
    <name type="scientific">Escherichia coli</name>
    <dbReference type="NCBI Taxonomy" id="562"/>
    <lineage>
        <taxon>Bacteria</taxon>
        <taxon>Pseudomonadati</taxon>
        <taxon>Pseudomonadota</taxon>
        <taxon>Gammaproteobacteria</taxon>
        <taxon>Enterobacterales</taxon>
        <taxon>Enterobacteriaceae</taxon>
        <taxon>Escherichia</taxon>
    </lineage>
</organism>
<evidence type="ECO:0000256" key="10">
    <source>
        <dbReference type="RuleBase" id="RU361207"/>
    </source>
</evidence>
<dbReference type="AlphaFoldDB" id="A0A3L9HXQ1"/>
<dbReference type="PANTHER" id="PTHR32438">
    <property type="entry name" value="4-ALPHA-GLUCANOTRANSFERASE DPE1, CHLOROPLASTIC/AMYLOPLASTIC"/>
    <property type="match status" value="1"/>
</dbReference>
<feature type="non-terminal residue" evidence="11">
    <location>
        <position position="1"/>
    </location>
</feature>
<evidence type="ECO:0000313" key="11">
    <source>
        <dbReference type="EMBL" id="RLY39267.1"/>
    </source>
</evidence>
<evidence type="ECO:0000313" key="12">
    <source>
        <dbReference type="Proteomes" id="UP000281340"/>
    </source>
</evidence>
<evidence type="ECO:0000256" key="6">
    <source>
        <dbReference type="ARBA" id="ARBA00022679"/>
    </source>
</evidence>
<accession>A0A3L9HXQ1</accession>
<dbReference type="NCBIfam" id="TIGR00217">
    <property type="entry name" value="malQ"/>
    <property type="match status" value="1"/>
</dbReference>
<dbReference type="Pfam" id="PF02446">
    <property type="entry name" value="Glyco_hydro_77"/>
    <property type="match status" value="1"/>
</dbReference>
<dbReference type="Proteomes" id="UP000281340">
    <property type="component" value="Unassembled WGS sequence"/>
</dbReference>
<dbReference type="EMBL" id="RDDM01001307">
    <property type="protein sequence ID" value="RLY39267.1"/>
    <property type="molecule type" value="Genomic_DNA"/>
</dbReference>
<comment type="catalytic activity">
    <reaction evidence="1 10">
        <text>Transfers a segment of a (1-&gt;4)-alpha-D-glucan to a new position in an acceptor, which may be glucose or a (1-&gt;4)-alpha-D-glucan.</text>
        <dbReference type="EC" id="2.4.1.25"/>
    </reaction>
</comment>
<dbReference type="GO" id="GO:0005975">
    <property type="term" value="P:carbohydrate metabolic process"/>
    <property type="evidence" value="ECO:0007669"/>
    <property type="project" value="InterPro"/>
</dbReference>
<evidence type="ECO:0000256" key="7">
    <source>
        <dbReference type="ARBA" id="ARBA00023277"/>
    </source>
</evidence>
<dbReference type="Gene3D" id="3.20.20.80">
    <property type="entry name" value="Glycosidases"/>
    <property type="match status" value="1"/>
</dbReference>
<keyword evidence="7 10" id="KW-0119">Carbohydrate metabolism</keyword>
<dbReference type="EC" id="2.4.1.25" evidence="3 10"/>
<evidence type="ECO:0000256" key="9">
    <source>
        <dbReference type="ARBA" id="ARBA00031501"/>
    </source>
</evidence>
<name>A0A3L9HXQ1_ECOLX</name>
<evidence type="ECO:0000256" key="8">
    <source>
        <dbReference type="ARBA" id="ARBA00031423"/>
    </source>
</evidence>
<evidence type="ECO:0000256" key="2">
    <source>
        <dbReference type="ARBA" id="ARBA00005684"/>
    </source>
</evidence>
<keyword evidence="6 10" id="KW-0808">Transferase</keyword>
<sequence>FENDHEKTFRAPKAYPEQSMAVAATHDLPTLRGYWESGDLTLGKTLGLYPDEVVLRGLYQDRELAKQGLLDALHKYGCLPKRAGHKASLMSMTPTLNRGLQRYIADSNSALLGLQPEDWLDMAEPVNIPGTSYQYKNWRRKLSATLESMFADDGVNKLLKDLDRRRRAAAKKK</sequence>
<evidence type="ECO:0000256" key="4">
    <source>
        <dbReference type="ARBA" id="ARBA00020295"/>
    </source>
</evidence>
<dbReference type="InterPro" id="IPR003385">
    <property type="entry name" value="Glyco_hydro_77"/>
</dbReference>
<evidence type="ECO:0000256" key="5">
    <source>
        <dbReference type="ARBA" id="ARBA00022676"/>
    </source>
</evidence>
<dbReference type="InterPro" id="IPR017853">
    <property type="entry name" value="GH"/>
</dbReference>
<reference evidence="11 12" key="1">
    <citation type="submission" date="2018-10" db="EMBL/GenBank/DDBJ databases">
        <title>Comparison of Escherichia coli isolates recovered from retail chicken and from chicken fecal samples by antimicrobial susceptibility test and whole genome sequencing.</title>
        <authorList>
            <person name="Tang B."/>
            <person name="Ma Y."/>
            <person name="He X."/>
            <person name="Cao L."/>
            <person name="Xia X."/>
            <person name="Yang H."/>
        </authorList>
    </citation>
    <scope>NUCLEOTIDE SEQUENCE [LARGE SCALE GENOMIC DNA]</scope>
    <source>
        <strain evidence="11 12">CMJH98b</strain>
    </source>
</reference>
<evidence type="ECO:0000256" key="3">
    <source>
        <dbReference type="ARBA" id="ARBA00012560"/>
    </source>
</evidence>
<dbReference type="GO" id="GO:0004134">
    <property type="term" value="F:4-alpha-glucanotransferase activity"/>
    <property type="evidence" value="ECO:0007669"/>
    <property type="project" value="UniProtKB-EC"/>
</dbReference>
<protein>
    <recommendedName>
        <fullName evidence="4 10">4-alpha-glucanotransferase</fullName>
        <ecNumber evidence="3 10">2.4.1.25</ecNumber>
    </recommendedName>
    <alternativeName>
        <fullName evidence="8 10">Amylomaltase</fullName>
    </alternativeName>
    <alternativeName>
        <fullName evidence="9 10">Disproportionating enzyme</fullName>
    </alternativeName>
</protein>
<dbReference type="SUPFAM" id="SSF51445">
    <property type="entry name" value="(Trans)glycosidases"/>
    <property type="match status" value="1"/>
</dbReference>
<keyword evidence="5 10" id="KW-0328">Glycosyltransferase</keyword>
<comment type="similarity">
    <text evidence="2 10">Belongs to the disproportionating enzyme family.</text>
</comment>
<proteinExistence type="inferred from homology"/>
<comment type="caution">
    <text evidence="11">The sequence shown here is derived from an EMBL/GenBank/DDBJ whole genome shotgun (WGS) entry which is preliminary data.</text>
</comment>
<evidence type="ECO:0000256" key="1">
    <source>
        <dbReference type="ARBA" id="ARBA00000439"/>
    </source>
</evidence>
<gene>
    <name evidence="11" type="primary">malQ</name>
    <name evidence="11" type="ORF">EAI46_34030</name>
</gene>